<evidence type="ECO:0000313" key="3">
    <source>
        <dbReference type="Proteomes" id="UP000014316"/>
    </source>
</evidence>
<protein>
    <submittedName>
        <fullName evidence="2">Fhu operon transcription regulator</fullName>
    </submittedName>
</protein>
<dbReference type="Pfam" id="PF03466">
    <property type="entry name" value="LysR_substrate"/>
    <property type="match status" value="1"/>
</dbReference>
<dbReference type="Proteomes" id="UP000014316">
    <property type="component" value="Unassembled WGS sequence"/>
</dbReference>
<dbReference type="AlphaFoldDB" id="A0A829GDE0"/>
<evidence type="ECO:0000313" key="2">
    <source>
        <dbReference type="EMBL" id="EPC50598.1"/>
    </source>
</evidence>
<comment type="caution">
    <text evidence="2">The sequence shown here is derived from an EMBL/GenBank/DDBJ whole genome shotgun (WGS) entry which is preliminary data.</text>
</comment>
<accession>A0A829GDE0</accession>
<evidence type="ECO:0000259" key="1">
    <source>
        <dbReference type="Pfam" id="PF03466"/>
    </source>
</evidence>
<reference evidence="2 3" key="1">
    <citation type="journal article" date="2013" name="PLoS ONE">
        <title>Lactobacillus paracasei comparative genomics: towards species pan-genome definition and exploitation of diversity.</title>
        <authorList>
            <person name="Smokvina T."/>
            <person name="Wels M."/>
            <person name="Polka J."/>
            <person name="Chervaux C."/>
            <person name="Brisse S."/>
            <person name="Boekhorst J."/>
            <person name="van Hylckama Vlieg J.E."/>
            <person name="Siezen R.J."/>
        </authorList>
    </citation>
    <scope>NUCLEOTIDE SEQUENCE [LARGE SCALE GENOMIC DNA]</scope>
    <source>
        <strain evidence="2 3">Lpp123</strain>
    </source>
</reference>
<name>A0A829GDE0_LACPA</name>
<sequence length="144" mass="16032">SRRSMKLLLPVRDAWGILMTSDDPLTDNLLMTPTDIGDSELILPRATHARNTFEHWLGQGMDPAYIVGTYDLTVDALGMTAVGLGRALCLEYLATQSPNTSLTFRPLAPALADPVALVWKRDRELSRIAQRFLSMMKQTIKDSE</sequence>
<dbReference type="SUPFAM" id="SSF53850">
    <property type="entry name" value="Periplasmic binding protein-like II"/>
    <property type="match status" value="1"/>
</dbReference>
<organism evidence="2 3">
    <name type="scientific">Lacticaseibacillus paracasei subsp. paracasei Lpp123</name>
    <dbReference type="NCBI Taxonomy" id="1256201"/>
    <lineage>
        <taxon>Bacteria</taxon>
        <taxon>Bacillati</taxon>
        <taxon>Bacillota</taxon>
        <taxon>Bacilli</taxon>
        <taxon>Lactobacillales</taxon>
        <taxon>Lactobacillaceae</taxon>
        <taxon>Lacticaseibacillus</taxon>
    </lineage>
</organism>
<feature type="domain" description="LysR substrate-binding" evidence="1">
    <location>
        <begin position="15"/>
        <end position="139"/>
    </location>
</feature>
<dbReference type="Gene3D" id="3.40.190.290">
    <property type="match status" value="1"/>
</dbReference>
<dbReference type="InterPro" id="IPR005119">
    <property type="entry name" value="LysR_subst-bd"/>
</dbReference>
<feature type="non-terminal residue" evidence="2">
    <location>
        <position position="1"/>
    </location>
</feature>
<proteinExistence type="predicted"/>
<gene>
    <name evidence="2" type="ORF">Lpp123_13070</name>
</gene>
<dbReference type="EMBL" id="ANJW01000778">
    <property type="protein sequence ID" value="EPC50598.1"/>
    <property type="molecule type" value="Genomic_DNA"/>
</dbReference>